<evidence type="ECO:0000313" key="3">
    <source>
        <dbReference type="Proteomes" id="UP000254255"/>
    </source>
</evidence>
<dbReference type="EMBL" id="UGET01000005">
    <property type="protein sequence ID" value="STN25176.1"/>
    <property type="molecule type" value="Genomic_DNA"/>
</dbReference>
<protein>
    <submittedName>
        <fullName evidence="2">Nucleotidyltransferase/DNA polymerase involved in DNA repair</fullName>
        <ecNumber evidence="2">3.1.31.1</ecNumber>
    </submittedName>
</protein>
<sequence length="140" mass="15542">MTTLEALASRVDVYSIDEAFLDLTGIDRVVSFEPFGRQAIWLKVESPDGYDTTVNACACCRLTPPETYKPRCDAELTKGREATARLRELVANAQRIEVVDSGQADKYDRRLVHLLIDGRDVGQTLMAEGLAVEWRPGPNA</sequence>
<dbReference type="InterPro" id="IPR001126">
    <property type="entry name" value="UmuC"/>
</dbReference>
<gene>
    <name evidence="2" type="primary">nuc_7</name>
    <name evidence="2" type="ORF">NCTC13148_05574</name>
</gene>
<dbReference type="EC" id="3.1.31.1" evidence="2"/>
<dbReference type="InterPro" id="IPR035437">
    <property type="entry name" value="SNase_OB-fold_sf"/>
</dbReference>
<dbReference type="SUPFAM" id="SSF50199">
    <property type="entry name" value="Staphylococcal nuclease"/>
    <property type="match status" value="1"/>
</dbReference>
<dbReference type="Gene3D" id="2.40.50.90">
    <property type="match status" value="1"/>
</dbReference>
<name>A0A377F591_ECOLX</name>
<reference evidence="2 3" key="1">
    <citation type="submission" date="2018-06" db="EMBL/GenBank/DDBJ databases">
        <authorList>
            <consortium name="Pathogen Informatics"/>
            <person name="Doyle S."/>
        </authorList>
    </citation>
    <scope>NUCLEOTIDE SEQUENCE [LARGE SCALE GENOMIC DNA]</scope>
    <source>
        <strain evidence="2 3">NCTC13148</strain>
    </source>
</reference>
<dbReference type="Proteomes" id="UP000254255">
    <property type="component" value="Unassembled WGS sequence"/>
</dbReference>
<accession>A0A377F591</accession>
<proteinExistence type="predicted"/>
<dbReference type="Pfam" id="PF00565">
    <property type="entry name" value="SNase"/>
    <property type="match status" value="1"/>
</dbReference>
<keyword evidence="2" id="KW-0808">Transferase</keyword>
<dbReference type="AlphaFoldDB" id="A0A377F591"/>
<organism evidence="2 3">
    <name type="scientific">Escherichia coli</name>
    <dbReference type="NCBI Taxonomy" id="562"/>
    <lineage>
        <taxon>Bacteria</taxon>
        <taxon>Pseudomonadati</taxon>
        <taxon>Pseudomonadota</taxon>
        <taxon>Gammaproteobacteria</taxon>
        <taxon>Enterobacterales</taxon>
        <taxon>Enterobacteriaceae</taxon>
        <taxon>Escherichia</taxon>
    </lineage>
</organism>
<evidence type="ECO:0000259" key="1">
    <source>
        <dbReference type="PROSITE" id="PS50173"/>
    </source>
</evidence>
<feature type="domain" description="UmuC" evidence="1">
    <location>
        <begin position="1"/>
        <end position="38"/>
    </location>
</feature>
<dbReference type="PROSITE" id="PS50173">
    <property type="entry name" value="UMUC"/>
    <property type="match status" value="1"/>
</dbReference>
<dbReference type="GO" id="GO:1990599">
    <property type="term" value="F:3' overhang single-stranded DNA endodeoxyribonuclease activity"/>
    <property type="evidence" value="ECO:0007669"/>
    <property type="project" value="UniProtKB-EC"/>
</dbReference>
<dbReference type="GO" id="GO:0006281">
    <property type="term" value="P:DNA repair"/>
    <property type="evidence" value="ECO:0007669"/>
    <property type="project" value="InterPro"/>
</dbReference>
<dbReference type="GO" id="GO:0016740">
    <property type="term" value="F:transferase activity"/>
    <property type="evidence" value="ECO:0007669"/>
    <property type="project" value="UniProtKB-KW"/>
</dbReference>
<evidence type="ECO:0000313" key="2">
    <source>
        <dbReference type="EMBL" id="STN25176.1"/>
    </source>
</evidence>
<keyword evidence="2" id="KW-0378">Hydrolase</keyword>
<dbReference type="InterPro" id="IPR016071">
    <property type="entry name" value="Staphylococal_nuclease_OB-fold"/>
</dbReference>